<dbReference type="Proteomes" id="UP000011115">
    <property type="component" value="Unassembled WGS sequence"/>
</dbReference>
<dbReference type="eggNOG" id="ENOG502R5NA">
    <property type="taxonomic scope" value="Eukaryota"/>
</dbReference>
<dbReference type="EnsemblPlants" id="PGSC0003DMT400094368">
    <property type="protein sequence ID" value="PGSC0003DMT400094368"/>
    <property type="gene ID" value="PGSC0003DMG400043939"/>
</dbReference>
<dbReference type="PaxDb" id="4113-PGSC0003DMT400094368"/>
<name>M1DTZ9_SOLTU</name>
<dbReference type="Gramene" id="PGSC0003DMT400094368">
    <property type="protein sequence ID" value="PGSC0003DMT400094368"/>
    <property type="gene ID" value="PGSC0003DMG400043939"/>
</dbReference>
<protein>
    <submittedName>
        <fullName evidence="1">Uncharacterized protein</fullName>
    </submittedName>
</protein>
<organism evidence="1 2">
    <name type="scientific">Solanum tuberosum</name>
    <name type="common">Potato</name>
    <dbReference type="NCBI Taxonomy" id="4113"/>
    <lineage>
        <taxon>Eukaryota</taxon>
        <taxon>Viridiplantae</taxon>
        <taxon>Streptophyta</taxon>
        <taxon>Embryophyta</taxon>
        <taxon>Tracheophyta</taxon>
        <taxon>Spermatophyta</taxon>
        <taxon>Magnoliopsida</taxon>
        <taxon>eudicotyledons</taxon>
        <taxon>Gunneridae</taxon>
        <taxon>Pentapetalae</taxon>
        <taxon>asterids</taxon>
        <taxon>lamiids</taxon>
        <taxon>Solanales</taxon>
        <taxon>Solanaceae</taxon>
        <taxon>Solanoideae</taxon>
        <taxon>Solaneae</taxon>
        <taxon>Solanum</taxon>
    </lineage>
</organism>
<dbReference type="AlphaFoldDB" id="M1DTZ9"/>
<accession>M1DTZ9</accession>
<dbReference type="InParanoid" id="M1DTZ9"/>
<reference evidence="1" key="2">
    <citation type="submission" date="2015-06" db="UniProtKB">
        <authorList>
            <consortium name="EnsemblPlants"/>
        </authorList>
    </citation>
    <scope>IDENTIFICATION</scope>
    <source>
        <strain evidence="1">DM1-3 516 R44</strain>
    </source>
</reference>
<keyword evidence="2" id="KW-1185">Reference proteome</keyword>
<reference evidence="2" key="1">
    <citation type="journal article" date="2011" name="Nature">
        <title>Genome sequence and analysis of the tuber crop potato.</title>
        <authorList>
            <consortium name="The Potato Genome Sequencing Consortium"/>
        </authorList>
    </citation>
    <scope>NUCLEOTIDE SEQUENCE [LARGE SCALE GENOMIC DNA]</scope>
    <source>
        <strain evidence="2">cv. DM1-3 516 R44</strain>
    </source>
</reference>
<evidence type="ECO:0000313" key="2">
    <source>
        <dbReference type="Proteomes" id="UP000011115"/>
    </source>
</evidence>
<evidence type="ECO:0000313" key="1">
    <source>
        <dbReference type="EnsemblPlants" id="PGSC0003DMT400094368"/>
    </source>
</evidence>
<dbReference type="HOGENOM" id="CLU_072450_0_0_1"/>
<proteinExistence type="predicted"/>
<sequence length="288" mass="33827">MESMEITHLAITKEQLKFMKLQAKFDAYTLQSVGLANTQLKEEIESQQGESCEEEEINFRWVSVYLFGWRVSQSWLQEQAQLLKFQESIHDDLIYMKTQLTKGRVELRQEIDQFGKDIQDLEDHLNKKVEVFDVKSPIVVDDDQLVDQKEKIQPFNYIVFLNVNIEKEYKSENVDVALELGHLGSHSKYFSILCLIDDMKFESSELMVEFLDEEQNLYILKFSSPHRQNDIHHIRTKKCKMQHLVLGSFILYGHPLSETEKSMQIYGCNSYVQSRKKSGELTCVVPRR</sequence>